<feature type="domain" description="ABC3 transporter permease C-terminal" evidence="9">
    <location>
        <begin position="328"/>
        <end position="441"/>
    </location>
</feature>
<evidence type="ECO:0000256" key="1">
    <source>
        <dbReference type="ARBA" id="ARBA00004651"/>
    </source>
</evidence>
<dbReference type="InterPro" id="IPR025857">
    <property type="entry name" value="MacB_PCD"/>
</dbReference>
<comment type="similarity">
    <text evidence="6">Belongs to the ABC-4 integral membrane protein family.</text>
</comment>
<organism evidence="11 12">
    <name type="scientific">Clostridium gelidum</name>
    <dbReference type="NCBI Taxonomy" id="704125"/>
    <lineage>
        <taxon>Bacteria</taxon>
        <taxon>Bacillati</taxon>
        <taxon>Bacillota</taxon>
        <taxon>Clostridia</taxon>
        <taxon>Eubacteriales</taxon>
        <taxon>Clostridiaceae</taxon>
        <taxon>Clostridium</taxon>
    </lineage>
</organism>
<dbReference type="InterPro" id="IPR003838">
    <property type="entry name" value="ABC3_permease_C"/>
</dbReference>
<evidence type="ECO:0000256" key="3">
    <source>
        <dbReference type="ARBA" id="ARBA00022692"/>
    </source>
</evidence>
<feature type="compositionally biased region" description="Gly residues" evidence="7">
    <location>
        <begin position="77"/>
        <end position="101"/>
    </location>
</feature>
<name>A0ABM7TAM1_9CLOT</name>
<feature type="domain" description="MacB-like periplasmic core" evidence="10">
    <location>
        <begin position="22"/>
        <end position="289"/>
    </location>
</feature>
<dbReference type="EMBL" id="AP024849">
    <property type="protein sequence ID" value="BCZ46054.1"/>
    <property type="molecule type" value="Genomic_DNA"/>
</dbReference>
<reference evidence="12" key="1">
    <citation type="submission" date="2021-07" db="EMBL/GenBank/DDBJ databases">
        <title>Complete genome sequencing of a Clostridium isolate.</title>
        <authorList>
            <person name="Ueki A."/>
            <person name="Tonouchi A."/>
        </authorList>
    </citation>
    <scope>NUCLEOTIDE SEQUENCE [LARGE SCALE GENOMIC DNA]</scope>
    <source>
        <strain evidence="12">C5S11</strain>
    </source>
</reference>
<gene>
    <name evidence="11" type="ORF">psyc5s11_21210</name>
</gene>
<dbReference type="Pfam" id="PF12704">
    <property type="entry name" value="MacB_PCD"/>
    <property type="match status" value="1"/>
</dbReference>
<protein>
    <submittedName>
        <fullName evidence="11">ABC transporter permease</fullName>
    </submittedName>
</protein>
<feature type="transmembrane region" description="Helical" evidence="8">
    <location>
        <begin position="379"/>
        <end position="403"/>
    </location>
</feature>
<feature type="transmembrane region" description="Helical" evidence="8">
    <location>
        <begin position="324"/>
        <end position="349"/>
    </location>
</feature>
<evidence type="ECO:0000256" key="4">
    <source>
        <dbReference type="ARBA" id="ARBA00022989"/>
    </source>
</evidence>
<evidence type="ECO:0000256" key="7">
    <source>
        <dbReference type="SAM" id="MobiDB-lite"/>
    </source>
</evidence>
<dbReference type="InterPro" id="IPR050250">
    <property type="entry name" value="Macrolide_Exporter_MacB"/>
</dbReference>
<evidence type="ECO:0000256" key="6">
    <source>
        <dbReference type="ARBA" id="ARBA00038076"/>
    </source>
</evidence>
<evidence type="ECO:0000313" key="12">
    <source>
        <dbReference type="Proteomes" id="UP000824633"/>
    </source>
</evidence>
<feature type="transmembrane region" description="Helical" evidence="8">
    <location>
        <begin position="21"/>
        <end position="45"/>
    </location>
</feature>
<feature type="transmembrane region" description="Helical" evidence="8">
    <location>
        <begin position="409"/>
        <end position="431"/>
    </location>
</feature>
<keyword evidence="5 8" id="KW-0472">Membrane</keyword>
<evidence type="ECO:0000256" key="5">
    <source>
        <dbReference type="ARBA" id="ARBA00023136"/>
    </source>
</evidence>
<keyword evidence="4 8" id="KW-1133">Transmembrane helix</keyword>
<dbReference type="RefSeq" id="WP_224037579.1">
    <property type="nucleotide sequence ID" value="NZ_AP024849.1"/>
</dbReference>
<evidence type="ECO:0000256" key="2">
    <source>
        <dbReference type="ARBA" id="ARBA00022475"/>
    </source>
</evidence>
<dbReference type="PANTHER" id="PTHR30572">
    <property type="entry name" value="MEMBRANE COMPONENT OF TRANSPORTER-RELATED"/>
    <property type="match status" value="1"/>
</dbReference>
<accession>A0ABM7TAM1</accession>
<evidence type="ECO:0000259" key="10">
    <source>
        <dbReference type="Pfam" id="PF12704"/>
    </source>
</evidence>
<proteinExistence type="inferred from homology"/>
<keyword evidence="3 8" id="KW-0812">Transmembrane</keyword>
<sequence>MFIKENIMLAVAGLKSNKMRALLTMLGIIIGISSVIGIVSVGNALTASVTSNVASMGANNITINVAQRSTTSTQKNGSGGGGGGLRLPGGGGGAPGGGGKNGSSSSSTKKTPADSDLLSMEKINALRENYSDKINAISISKNSGSGKVKDGSLFANISVVGTNDGYQDVKNITLSEGRFISEQDMTDVKKVAVVSDKLVAKMFSEDIDPIGQEVKVYVSGTIKSYTIIGVYKYESNGGNSSESDDNLSTDLYLPITVVKTSSLDKNYQSITIKSNDNVDISAFTDELSAYLATVYENNKDFEGKASNMQSMLSSLTTMMSTLKIAIAVIAGISLLVGGIGVMNIMLVSVTERTREIGTRKALGAKSTHIQMQFIVESMIICAIGGLIGIVLGILIGAIGATILKQSPSISIPIILISFTFSMVIGVFFGYYPAKKAANLDPIEALRYE</sequence>
<dbReference type="Pfam" id="PF02687">
    <property type="entry name" value="FtsX"/>
    <property type="match status" value="1"/>
</dbReference>
<evidence type="ECO:0000256" key="8">
    <source>
        <dbReference type="SAM" id="Phobius"/>
    </source>
</evidence>
<dbReference type="Proteomes" id="UP000824633">
    <property type="component" value="Chromosome"/>
</dbReference>
<evidence type="ECO:0000259" key="9">
    <source>
        <dbReference type="Pfam" id="PF02687"/>
    </source>
</evidence>
<evidence type="ECO:0000313" key="11">
    <source>
        <dbReference type="EMBL" id="BCZ46054.1"/>
    </source>
</evidence>
<feature type="region of interest" description="Disordered" evidence="7">
    <location>
        <begin position="68"/>
        <end position="114"/>
    </location>
</feature>
<dbReference type="PANTHER" id="PTHR30572:SF4">
    <property type="entry name" value="ABC TRANSPORTER PERMEASE YTRF"/>
    <property type="match status" value="1"/>
</dbReference>
<comment type="subcellular location">
    <subcellularLocation>
        <location evidence="1">Cell membrane</location>
        <topology evidence="1">Multi-pass membrane protein</topology>
    </subcellularLocation>
</comment>
<keyword evidence="2" id="KW-1003">Cell membrane</keyword>
<keyword evidence="12" id="KW-1185">Reference proteome</keyword>